<dbReference type="Proteomes" id="UP001165960">
    <property type="component" value="Unassembled WGS sequence"/>
</dbReference>
<proteinExistence type="predicted"/>
<accession>A0ACC2S807</accession>
<organism evidence="1 2">
    <name type="scientific">Entomophthora muscae</name>
    <dbReference type="NCBI Taxonomy" id="34485"/>
    <lineage>
        <taxon>Eukaryota</taxon>
        <taxon>Fungi</taxon>
        <taxon>Fungi incertae sedis</taxon>
        <taxon>Zoopagomycota</taxon>
        <taxon>Entomophthoromycotina</taxon>
        <taxon>Entomophthoromycetes</taxon>
        <taxon>Entomophthorales</taxon>
        <taxon>Entomophthoraceae</taxon>
        <taxon>Entomophthora</taxon>
    </lineage>
</organism>
<name>A0ACC2S807_9FUNG</name>
<protein>
    <submittedName>
        <fullName evidence="1">Uncharacterized protein</fullName>
    </submittedName>
</protein>
<gene>
    <name evidence="1" type="ORF">DSO57_1011468</name>
</gene>
<evidence type="ECO:0000313" key="1">
    <source>
        <dbReference type="EMBL" id="KAJ9058531.1"/>
    </source>
</evidence>
<sequence length="204" mass="22967">MLQHIVPVKASTVEPKDLPLVPISQMIYQPAILLDTGASKNFMSVETADLLQLKYHPGMLVRGENYQLFLSFQLKKPVTFVAVGQSFTARFSICPTLIYPTIFGIGWWWDHNVSILLKENELQVDHSSGIYICILLLGMSELEQSYQKIQSIPVSAPFSLYLPACLQSWSAAFDASRGKVFPKNTQFDFDFKVTVDLICIMSPI</sequence>
<comment type="caution">
    <text evidence="1">The sequence shown here is derived from an EMBL/GenBank/DDBJ whole genome shotgun (WGS) entry which is preliminary data.</text>
</comment>
<reference evidence="1" key="1">
    <citation type="submission" date="2022-04" db="EMBL/GenBank/DDBJ databases">
        <title>Genome of the entomopathogenic fungus Entomophthora muscae.</title>
        <authorList>
            <person name="Elya C."/>
            <person name="Lovett B.R."/>
            <person name="Lee E."/>
            <person name="Macias A.M."/>
            <person name="Hajek A.E."/>
            <person name="De Bivort B.L."/>
            <person name="Kasson M.T."/>
            <person name="De Fine Licht H.H."/>
            <person name="Stajich J.E."/>
        </authorList>
    </citation>
    <scope>NUCLEOTIDE SEQUENCE</scope>
    <source>
        <strain evidence="1">Berkeley</strain>
    </source>
</reference>
<dbReference type="EMBL" id="QTSX02005719">
    <property type="protein sequence ID" value="KAJ9058531.1"/>
    <property type="molecule type" value="Genomic_DNA"/>
</dbReference>
<evidence type="ECO:0000313" key="2">
    <source>
        <dbReference type="Proteomes" id="UP001165960"/>
    </source>
</evidence>
<keyword evidence="2" id="KW-1185">Reference proteome</keyword>